<dbReference type="InterPro" id="IPR002577">
    <property type="entry name" value="HTH_HxlR"/>
</dbReference>
<dbReference type="Pfam" id="PF01638">
    <property type="entry name" value="HxlR"/>
    <property type="match status" value="1"/>
</dbReference>
<dbReference type="PANTHER" id="PTHR33204:SF18">
    <property type="entry name" value="TRANSCRIPTIONAL REGULATORY PROTEIN"/>
    <property type="match status" value="1"/>
</dbReference>
<keyword evidence="6" id="KW-1185">Reference proteome</keyword>
<evidence type="ECO:0000256" key="3">
    <source>
        <dbReference type="ARBA" id="ARBA00023163"/>
    </source>
</evidence>
<dbReference type="SUPFAM" id="SSF46785">
    <property type="entry name" value="Winged helix' DNA-binding domain"/>
    <property type="match status" value="1"/>
</dbReference>
<organism evidence="5 6">
    <name type="scientific">Afipia clevelandensis ATCC 49720</name>
    <dbReference type="NCBI Taxonomy" id="883079"/>
    <lineage>
        <taxon>Bacteria</taxon>
        <taxon>Pseudomonadati</taxon>
        <taxon>Pseudomonadota</taxon>
        <taxon>Alphaproteobacteria</taxon>
        <taxon>Hyphomicrobiales</taxon>
        <taxon>Nitrobacteraceae</taxon>
        <taxon>Afipia</taxon>
    </lineage>
</organism>
<accession>K8PH20</accession>
<dbReference type="AlphaFoldDB" id="K8PH20"/>
<keyword evidence="2" id="KW-0238">DNA-binding</keyword>
<dbReference type="PANTHER" id="PTHR33204">
    <property type="entry name" value="TRANSCRIPTIONAL REGULATOR, MARR FAMILY"/>
    <property type="match status" value="1"/>
</dbReference>
<sequence>MKRKSLQGDVCPIARTLDVIGDWWSLLIIRDALMGARRFSQFQKNLGVAKNILTTRLRTLVTQGILEMKPASDGGAYQDYVPTDKARALFPVLVALRQWGEEYAFTPGEKFSALVDRQDGQPLGKLQIRAHDGRILEQAETKVLPPASAL</sequence>
<dbReference type="Proteomes" id="UP000001095">
    <property type="component" value="Unassembled WGS sequence"/>
</dbReference>
<keyword evidence="1" id="KW-0805">Transcription regulation</keyword>
<dbReference type="RefSeq" id="WP_002712160.1">
    <property type="nucleotide sequence ID" value="NZ_KB375281.1"/>
</dbReference>
<feature type="domain" description="HTH hxlR-type" evidence="4">
    <location>
        <begin position="11"/>
        <end position="108"/>
    </location>
</feature>
<evidence type="ECO:0000256" key="2">
    <source>
        <dbReference type="ARBA" id="ARBA00023125"/>
    </source>
</evidence>
<dbReference type="OrthoDB" id="9782219at2"/>
<evidence type="ECO:0000313" key="6">
    <source>
        <dbReference type="Proteomes" id="UP000001095"/>
    </source>
</evidence>
<reference evidence="5 6" key="1">
    <citation type="submission" date="2012-04" db="EMBL/GenBank/DDBJ databases">
        <title>The Genome Sequence of Afipia clevelandensis ATCC 49720.</title>
        <authorList>
            <consortium name="The Broad Institute Genome Sequencing Platform"/>
            <person name="Earl A."/>
            <person name="Ward D."/>
            <person name="Feldgarden M."/>
            <person name="Gevers D."/>
            <person name="Huys G."/>
            <person name="Walker B."/>
            <person name="Young S.K."/>
            <person name="Zeng Q."/>
            <person name="Gargeya S."/>
            <person name="Fitzgerald M."/>
            <person name="Haas B."/>
            <person name="Abouelleil A."/>
            <person name="Alvarado L."/>
            <person name="Arachchi H.M."/>
            <person name="Berlin A."/>
            <person name="Chapman S.B."/>
            <person name="Goldberg J."/>
            <person name="Griggs A."/>
            <person name="Gujja S."/>
            <person name="Hansen M."/>
            <person name="Howarth C."/>
            <person name="Imamovic A."/>
            <person name="Larimer J."/>
            <person name="McCowen C."/>
            <person name="Montmayeur A."/>
            <person name="Murphy C."/>
            <person name="Neiman D."/>
            <person name="Pearson M."/>
            <person name="Priest M."/>
            <person name="Roberts A."/>
            <person name="Saif S."/>
            <person name="Shea T."/>
            <person name="Sisk P."/>
            <person name="Sykes S."/>
            <person name="Wortman J."/>
            <person name="Nusbaum C."/>
            <person name="Birren B."/>
        </authorList>
    </citation>
    <scope>NUCLEOTIDE SEQUENCE [LARGE SCALE GENOMIC DNA]</scope>
    <source>
        <strain evidence="5 6">ATCC 49720</strain>
    </source>
</reference>
<evidence type="ECO:0000313" key="5">
    <source>
        <dbReference type="EMBL" id="EKS38825.1"/>
    </source>
</evidence>
<dbReference type="PROSITE" id="PS51118">
    <property type="entry name" value="HTH_HXLR"/>
    <property type="match status" value="1"/>
</dbReference>
<gene>
    <name evidence="5" type="ORF">HMPREF9696_01294</name>
</gene>
<dbReference type="GO" id="GO:0003677">
    <property type="term" value="F:DNA binding"/>
    <property type="evidence" value="ECO:0007669"/>
    <property type="project" value="UniProtKB-KW"/>
</dbReference>
<name>K8PH20_9BRAD</name>
<evidence type="ECO:0000256" key="1">
    <source>
        <dbReference type="ARBA" id="ARBA00023015"/>
    </source>
</evidence>
<dbReference type="HOGENOM" id="CLU_111585_0_1_5"/>
<evidence type="ECO:0000259" key="4">
    <source>
        <dbReference type="PROSITE" id="PS51118"/>
    </source>
</evidence>
<comment type="caution">
    <text evidence="5">The sequence shown here is derived from an EMBL/GenBank/DDBJ whole genome shotgun (WGS) entry which is preliminary data.</text>
</comment>
<dbReference type="InterPro" id="IPR036388">
    <property type="entry name" value="WH-like_DNA-bd_sf"/>
</dbReference>
<dbReference type="InterPro" id="IPR036390">
    <property type="entry name" value="WH_DNA-bd_sf"/>
</dbReference>
<protein>
    <recommendedName>
        <fullName evidence="4">HTH hxlR-type domain-containing protein</fullName>
    </recommendedName>
</protein>
<dbReference type="EMBL" id="AGWY01000006">
    <property type="protein sequence ID" value="EKS38825.1"/>
    <property type="molecule type" value="Genomic_DNA"/>
</dbReference>
<dbReference type="Gene3D" id="1.10.10.10">
    <property type="entry name" value="Winged helix-like DNA-binding domain superfamily/Winged helix DNA-binding domain"/>
    <property type="match status" value="1"/>
</dbReference>
<proteinExistence type="predicted"/>
<keyword evidence="3" id="KW-0804">Transcription</keyword>
<dbReference type="PATRIC" id="fig|883079.3.peg.1314"/>